<keyword evidence="5" id="KW-0804">Transcription</keyword>
<dbReference type="Pfam" id="PF16879">
    <property type="entry name" value="Sin3a_C"/>
    <property type="match status" value="1"/>
</dbReference>
<feature type="compositionally biased region" description="Polar residues" evidence="8">
    <location>
        <begin position="45"/>
        <end position="54"/>
    </location>
</feature>
<feature type="compositionally biased region" description="Polar residues" evidence="8">
    <location>
        <begin position="103"/>
        <end position="124"/>
    </location>
</feature>
<dbReference type="PANTHER" id="PTHR12346:SF0">
    <property type="entry name" value="SIN3A, ISOFORM G"/>
    <property type="match status" value="1"/>
</dbReference>
<evidence type="ECO:0000256" key="5">
    <source>
        <dbReference type="ARBA" id="ARBA00023163"/>
    </source>
</evidence>
<evidence type="ECO:0000313" key="10">
    <source>
        <dbReference type="EMBL" id="ODV95612.1"/>
    </source>
</evidence>
<dbReference type="EMBL" id="KV454014">
    <property type="protein sequence ID" value="ODV95612.1"/>
    <property type="molecule type" value="Genomic_DNA"/>
</dbReference>
<keyword evidence="2" id="KW-0678">Repressor</keyword>
<feature type="compositionally biased region" description="Polar residues" evidence="8">
    <location>
        <begin position="1457"/>
        <end position="1468"/>
    </location>
</feature>
<dbReference type="InterPro" id="IPR036600">
    <property type="entry name" value="PAH_sf"/>
</dbReference>
<dbReference type="GO" id="GO:0070550">
    <property type="term" value="P:rDNA chromatin condensation"/>
    <property type="evidence" value="ECO:0007669"/>
    <property type="project" value="EnsemblFungi"/>
</dbReference>
<feature type="region of interest" description="Disordered" evidence="8">
    <location>
        <begin position="1"/>
        <end position="129"/>
    </location>
</feature>
<feature type="compositionally biased region" description="Basic and acidic residues" evidence="8">
    <location>
        <begin position="1363"/>
        <end position="1421"/>
    </location>
</feature>
<name>A0A1E4TV20_PACTA</name>
<comment type="subcellular location">
    <subcellularLocation>
        <location evidence="1 7">Nucleus</location>
    </subcellularLocation>
</comment>
<evidence type="ECO:0000256" key="4">
    <source>
        <dbReference type="ARBA" id="ARBA00023015"/>
    </source>
</evidence>
<dbReference type="InterPro" id="IPR003822">
    <property type="entry name" value="PAH"/>
</dbReference>
<dbReference type="Gene3D" id="1.20.1160.11">
    <property type="entry name" value="Paired amphipathic helix"/>
    <property type="match status" value="3"/>
</dbReference>
<feature type="compositionally biased region" description="Low complexity" evidence="8">
    <location>
        <begin position="1435"/>
        <end position="1456"/>
    </location>
</feature>
<dbReference type="GO" id="GO:0044804">
    <property type="term" value="P:nucleophagy"/>
    <property type="evidence" value="ECO:0007669"/>
    <property type="project" value="EnsemblFungi"/>
</dbReference>
<proteinExistence type="predicted"/>
<evidence type="ECO:0000256" key="1">
    <source>
        <dbReference type="ARBA" id="ARBA00004123"/>
    </source>
</evidence>
<dbReference type="GO" id="GO:0032221">
    <property type="term" value="C:Rpd3S complex"/>
    <property type="evidence" value="ECO:0007669"/>
    <property type="project" value="EnsemblFungi"/>
</dbReference>
<dbReference type="InterPro" id="IPR039774">
    <property type="entry name" value="Sin3-like"/>
</dbReference>
<dbReference type="Proteomes" id="UP000094236">
    <property type="component" value="Unassembled WGS sequence"/>
</dbReference>
<feature type="compositionally biased region" description="Low complexity" evidence="8">
    <location>
        <begin position="930"/>
        <end position="946"/>
    </location>
</feature>
<dbReference type="GO" id="GO:0042802">
    <property type="term" value="F:identical protein binding"/>
    <property type="evidence" value="ECO:0007669"/>
    <property type="project" value="EnsemblFungi"/>
</dbReference>
<feature type="region of interest" description="Disordered" evidence="8">
    <location>
        <begin position="387"/>
        <end position="466"/>
    </location>
</feature>
<evidence type="ECO:0000256" key="3">
    <source>
        <dbReference type="ARBA" id="ARBA00022737"/>
    </source>
</evidence>
<organism evidence="10 11">
    <name type="scientific">Pachysolen tannophilus NRRL Y-2460</name>
    <dbReference type="NCBI Taxonomy" id="669874"/>
    <lineage>
        <taxon>Eukaryota</taxon>
        <taxon>Fungi</taxon>
        <taxon>Dikarya</taxon>
        <taxon>Ascomycota</taxon>
        <taxon>Saccharomycotina</taxon>
        <taxon>Pichiomycetes</taxon>
        <taxon>Pachysolenaceae</taxon>
        <taxon>Pachysolen</taxon>
    </lineage>
</organism>
<dbReference type="SUPFAM" id="SSF47762">
    <property type="entry name" value="PAH2 domain"/>
    <property type="match status" value="3"/>
</dbReference>
<dbReference type="GO" id="GO:0051321">
    <property type="term" value="P:meiotic cell cycle"/>
    <property type="evidence" value="ECO:0007669"/>
    <property type="project" value="EnsemblFungi"/>
</dbReference>
<feature type="compositionally biased region" description="Low complexity" evidence="8">
    <location>
        <begin position="250"/>
        <end position="282"/>
    </location>
</feature>
<evidence type="ECO:0000259" key="9">
    <source>
        <dbReference type="SMART" id="SM00761"/>
    </source>
</evidence>
<dbReference type="SMART" id="SM00761">
    <property type="entry name" value="HDAC_interact"/>
    <property type="match status" value="1"/>
</dbReference>
<dbReference type="PANTHER" id="PTHR12346">
    <property type="entry name" value="SIN3B-RELATED"/>
    <property type="match status" value="1"/>
</dbReference>
<dbReference type="Pfam" id="PF02671">
    <property type="entry name" value="PAH"/>
    <property type="match status" value="3"/>
</dbReference>
<feature type="region of interest" description="Disordered" evidence="8">
    <location>
        <begin position="920"/>
        <end position="951"/>
    </location>
</feature>
<dbReference type="FunFam" id="1.20.1160.11:FF:000002">
    <property type="entry name" value="Paired amphipathic helix protein SIN3"/>
    <property type="match status" value="1"/>
</dbReference>
<keyword evidence="3" id="KW-0677">Repeat</keyword>
<dbReference type="PROSITE" id="PS51477">
    <property type="entry name" value="PAH"/>
    <property type="match status" value="3"/>
</dbReference>
<dbReference type="InterPro" id="IPR013194">
    <property type="entry name" value="HDAC_interact_dom"/>
</dbReference>
<evidence type="ECO:0000256" key="6">
    <source>
        <dbReference type="ARBA" id="ARBA00023242"/>
    </source>
</evidence>
<keyword evidence="6 7" id="KW-0539">Nucleus</keyword>
<keyword evidence="11" id="KW-1185">Reference proteome</keyword>
<dbReference type="GO" id="GO:0000122">
    <property type="term" value="P:negative regulation of transcription by RNA polymerase II"/>
    <property type="evidence" value="ECO:0007669"/>
    <property type="project" value="EnsemblFungi"/>
</dbReference>
<feature type="compositionally biased region" description="Pro residues" evidence="8">
    <location>
        <begin position="92"/>
        <end position="102"/>
    </location>
</feature>
<dbReference type="FunFam" id="1.20.1160.11:FF:000001">
    <property type="entry name" value="Paired amphipathic helix protein Sin3"/>
    <property type="match status" value="1"/>
</dbReference>
<dbReference type="GO" id="GO:0000086">
    <property type="term" value="P:G2/M transition of mitotic cell cycle"/>
    <property type="evidence" value="ECO:0007669"/>
    <property type="project" value="EnsemblFungi"/>
</dbReference>
<evidence type="ECO:0000256" key="2">
    <source>
        <dbReference type="ARBA" id="ARBA00022491"/>
    </source>
</evidence>
<protein>
    <recommendedName>
        <fullName evidence="9">Histone deacetylase interacting domain-containing protein</fullName>
    </recommendedName>
</protein>
<evidence type="ECO:0000256" key="7">
    <source>
        <dbReference type="PROSITE-ProRule" id="PRU00810"/>
    </source>
</evidence>
<dbReference type="GO" id="GO:0033698">
    <property type="term" value="C:Rpd3L complex"/>
    <property type="evidence" value="ECO:0007669"/>
    <property type="project" value="EnsemblFungi"/>
</dbReference>
<keyword evidence="4" id="KW-0805">Transcription regulation</keyword>
<dbReference type="GO" id="GO:0061188">
    <property type="term" value="P:negative regulation of rDNA heterochromatin formation"/>
    <property type="evidence" value="ECO:0007669"/>
    <property type="project" value="EnsemblFungi"/>
</dbReference>
<dbReference type="GO" id="GO:0003714">
    <property type="term" value="F:transcription corepressor activity"/>
    <property type="evidence" value="ECO:0007669"/>
    <property type="project" value="EnsemblFungi"/>
</dbReference>
<feature type="region of interest" description="Disordered" evidence="8">
    <location>
        <begin position="1324"/>
        <end position="1485"/>
    </location>
</feature>
<dbReference type="Pfam" id="PF08295">
    <property type="entry name" value="Sin3_corepress"/>
    <property type="match status" value="1"/>
</dbReference>
<dbReference type="InterPro" id="IPR031693">
    <property type="entry name" value="Sin3_C"/>
</dbReference>
<feature type="domain" description="Histone deacetylase interacting" evidence="9">
    <location>
        <begin position="570"/>
        <end position="671"/>
    </location>
</feature>
<dbReference type="FunFam" id="1.20.1160.11:FF:000003">
    <property type="entry name" value="Paired amphipathic helix SIN3-like protein"/>
    <property type="match status" value="1"/>
</dbReference>
<dbReference type="OrthoDB" id="10265969at2759"/>
<dbReference type="GO" id="GO:0045944">
    <property type="term" value="P:positive regulation of transcription by RNA polymerase II"/>
    <property type="evidence" value="ECO:0007669"/>
    <property type="project" value="EnsemblFungi"/>
</dbReference>
<feature type="compositionally biased region" description="Low complexity" evidence="8">
    <location>
        <begin position="9"/>
        <end position="22"/>
    </location>
</feature>
<dbReference type="GO" id="GO:0034605">
    <property type="term" value="P:cellular response to heat"/>
    <property type="evidence" value="ECO:0007669"/>
    <property type="project" value="EnsemblFungi"/>
</dbReference>
<feature type="region of interest" description="Disordered" evidence="8">
    <location>
        <begin position="214"/>
        <end position="307"/>
    </location>
</feature>
<dbReference type="GO" id="GO:0061186">
    <property type="term" value="P:negative regulation of silent mating-type cassette heterochromatin formation"/>
    <property type="evidence" value="ECO:0007669"/>
    <property type="project" value="EnsemblFungi"/>
</dbReference>
<dbReference type="GO" id="GO:0006303">
    <property type="term" value="P:double-strand break repair via nonhomologous end joining"/>
    <property type="evidence" value="ECO:0007669"/>
    <property type="project" value="EnsemblFungi"/>
</dbReference>
<evidence type="ECO:0000256" key="8">
    <source>
        <dbReference type="SAM" id="MobiDB-lite"/>
    </source>
</evidence>
<evidence type="ECO:0000313" key="11">
    <source>
        <dbReference type="Proteomes" id="UP000094236"/>
    </source>
</evidence>
<accession>A0A1E4TV20</accession>
<feature type="compositionally biased region" description="Polar residues" evidence="8">
    <location>
        <begin position="397"/>
        <end position="408"/>
    </location>
</feature>
<dbReference type="STRING" id="669874.A0A1E4TV20"/>
<dbReference type="GO" id="GO:0016479">
    <property type="term" value="P:negative regulation of transcription by RNA polymerase I"/>
    <property type="evidence" value="ECO:0007669"/>
    <property type="project" value="EnsemblFungi"/>
</dbReference>
<sequence>MQNNNWKGPDNQDNNPNTQDNNKPGIQPPFQRHQNGPPILRPPSSLENGQSYYSLPSLPGLGSHNPSGGYGMPPINNPPGIHQDQSQSTNSLPPPPVPPQPPMSNTTGPAPSQTNSPPNNQAQLSAAPGSGLAAYRPLNVKDALSYLDQVKVQFQNQPDVYNHFLDVMKDFKSQTIDTPGVIDRVSSLFRGHPNLIQGFNTFLPPGYRIECSLDPSDPNPIRVTTPMGTTTRPGTTGDFEKREWGQPILQPSQESDQQQQQQQQIASQQQHAQSYAQPQPQQVGPPHPLGINAQQPPMGVPPSNSGSPVEFNHAISYVNKIKTRFANQPDIYKHFLEILQTYQREQKPIGEVYQQVTVLFQNAPDLLDDFKQFLPDTSAKIPVPLPQQEHFVPPRNDANNGNAGNKSMQLPPVGNFPPPSAGGGMNQPPTKDRKKKGSITSSNEIATSDIRGPPIQTSKRGRKENAQRAMEVIQDQEYQSKNSTLSEEIGFFDKVKKAIGNKQTYNEFLKMINLYSQEIIDKDTLIERVEGFIGPYKDLFDWFKHFVGFEDTPMNIENVTFKKHQLELSLCKSCGPSYRLLPKAETYMPCSGRDDMCWEVLNDEWVGHPTWASEDSGFIAHRKNQYEEILFRIEEERHEYDYYMEANLRTIQTLETIANRIANMTPEEKAHFKLPEGLGHTSLTIYKKVIRKIYDKDRGFEVIDALHENPAVAVPIVLKRLKQKDEEWKRSHREWNKVWREMEQKVFFKSLDHLGLTFKQADKKLLTTKQLISEISTIKIEQTQKRLHPLTPKPKEQLEYSFKDYEILMDIVKLVLIFLNHSSSYSANDRERLEQFFKTFLSLFFSLSSDYIEESLTSRDFGGNVSPQPSEESSDTLDVRDSFVPSVASSPEPSLHKSLKKRLHGDTDLLKDVLRRNNFKQAKNKKENTPESSSSYSTPQPESQSEAIGADADLPEELTKAAESWIETLATYGDEQPSAKEYESSPRHNFNMFCNTNIYIFFRYLRTMYERLEELKAMRAEVDNEIKSRTDTKFAKDLDLFSHQIEDMGINITGNNSYLEALKLSAKLIEGDLEHQWFEESLRQGYRNKAYKLFTVDKVIQGIIKHAHIILTDHKTSEIMLLFEKDRNMPVTTAKQQILYRMQTRSFMGAEDHMFRIMFNDVQNTVVIQYVGLDDLTLKEFKNDDAKYNYYVTSYVMSHPTESVQANKLTLPFLKDNLQEEEDDDDEDDELKGFIDSQLKVKIDKNTYKLFFENGSYDEFSRDSVYSNTLKKSAKTIESRVEKLSSALAGTNGWSKDLSETEVTNAEEKFKTLINNGPEAYKKWTDPVVNEEEKELGNGKQEAEAISEDTNDSQEKTGASGKGQDKEVSSSEHQDEESKQDITKEVSRQDSFEKEKDEKVDGNSNLSEEKSKGEELSDKPTAKATENFPSSAEVAQQETNATTASSTSGGAENSSSQTILNTPASTTVGGYEIKKDNDGDVDMTN</sequence>
<feature type="region of interest" description="Disordered" evidence="8">
    <location>
        <begin position="858"/>
        <end position="879"/>
    </location>
</feature>
<dbReference type="GO" id="GO:0003713">
    <property type="term" value="F:transcription coactivator activity"/>
    <property type="evidence" value="ECO:0007669"/>
    <property type="project" value="EnsemblFungi"/>
</dbReference>
<dbReference type="GO" id="GO:0030174">
    <property type="term" value="P:regulation of DNA-templated DNA replication initiation"/>
    <property type="evidence" value="ECO:0007669"/>
    <property type="project" value="EnsemblFungi"/>
</dbReference>
<reference evidence="11" key="1">
    <citation type="submission" date="2016-05" db="EMBL/GenBank/DDBJ databases">
        <title>Comparative genomics of biotechnologically important yeasts.</title>
        <authorList>
            <consortium name="DOE Joint Genome Institute"/>
            <person name="Riley R."/>
            <person name="Haridas S."/>
            <person name="Wolfe K.H."/>
            <person name="Lopes M.R."/>
            <person name="Hittinger C.T."/>
            <person name="Goker M."/>
            <person name="Salamov A."/>
            <person name="Wisecaver J."/>
            <person name="Long T.M."/>
            <person name="Aerts A.L."/>
            <person name="Barry K."/>
            <person name="Choi C."/>
            <person name="Clum A."/>
            <person name="Coughlan A.Y."/>
            <person name="Deshpande S."/>
            <person name="Douglass A.P."/>
            <person name="Hanson S.J."/>
            <person name="Klenk H.-P."/>
            <person name="Labutti K."/>
            <person name="Lapidus A."/>
            <person name="Lindquist E."/>
            <person name="Lipzen A."/>
            <person name="Meier-Kolthoff J.P."/>
            <person name="Ohm R.A."/>
            <person name="Otillar R.P."/>
            <person name="Pangilinan J."/>
            <person name="Peng Y."/>
            <person name="Rokas A."/>
            <person name="Rosa C.A."/>
            <person name="Scheuner C."/>
            <person name="Sibirny A.A."/>
            <person name="Slot J.C."/>
            <person name="Stielow J.B."/>
            <person name="Sun H."/>
            <person name="Kurtzman C.P."/>
            <person name="Blackwell M."/>
            <person name="Grigoriev I.V."/>
            <person name="Jeffries T.W."/>
        </authorList>
    </citation>
    <scope>NUCLEOTIDE SEQUENCE [LARGE SCALE GENOMIC DNA]</scope>
    <source>
        <strain evidence="11">NRRL Y-2460</strain>
    </source>
</reference>
<feature type="compositionally biased region" description="Low complexity" evidence="8">
    <location>
        <begin position="224"/>
        <end position="237"/>
    </location>
</feature>
<gene>
    <name evidence="10" type="ORF">PACTADRAFT_50307</name>
</gene>